<protein>
    <submittedName>
        <fullName evidence="1">Uncharacterized protein</fullName>
    </submittedName>
</protein>
<accession>A0A9J6C2F1</accession>
<gene>
    <name evidence="1" type="ORF">PVAND_005835</name>
</gene>
<sequence length="188" mass="22163">MEKPSLIYVKNATNKLIEKLFHMNEFEIPQIYLLKDLQENITLYKFVRYSRYFCNKLHLKLLNFYKIKHQKWKTSFNIDDFNENFINLHNCHFTITTSQSKEFLTFFKHGEKEIGNGIIYDMVKIMEAKANFTGDWQILGYGETTKKKNGPSLIMMPISQTKALQSDRMIGTASFTEEKNILLILSIP</sequence>
<dbReference type="Proteomes" id="UP001107558">
    <property type="component" value="Chromosome 2"/>
</dbReference>
<organism evidence="1 2">
    <name type="scientific">Polypedilum vanderplanki</name>
    <name type="common">Sleeping chironomid midge</name>
    <dbReference type="NCBI Taxonomy" id="319348"/>
    <lineage>
        <taxon>Eukaryota</taxon>
        <taxon>Metazoa</taxon>
        <taxon>Ecdysozoa</taxon>
        <taxon>Arthropoda</taxon>
        <taxon>Hexapoda</taxon>
        <taxon>Insecta</taxon>
        <taxon>Pterygota</taxon>
        <taxon>Neoptera</taxon>
        <taxon>Endopterygota</taxon>
        <taxon>Diptera</taxon>
        <taxon>Nematocera</taxon>
        <taxon>Chironomoidea</taxon>
        <taxon>Chironomidae</taxon>
        <taxon>Chironominae</taxon>
        <taxon>Polypedilum</taxon>
        <taxon>Polypedilum</taxon>
    </lineage>
</organism>
<comment type="caution">
    <text evidence="1">The sequence shown here is derived from an EMBL/GenBank/DDBJ whole genome shotgun (WGS) entry which is preliminary data.</text>
</comment>
<proteinExistence type="predicted"/>
<dbReference type="AlphaFoldDB" id="A0A9J6C2F1"/>
<dbReference type="EMBL" id="JADBJN010000002">
    <property type="protein sequence ID" value="KAG5675979.1"/>
    <property type="molecule type" value="Genomic_DNA"/>
</dbReference>
<evidence type="ECO:0000313" key="1">
    <source>
        <dbReference type="EMBL" id="KAG5675979.1"/>
    </source>
</evidence>
<name>A0A9J6C2F1_POLVA</name>
<keyword evidence="2" id="KW-1185">Reference proteome</keyword>
<reference evidence="1" key="1">
    <citation type="submission" date="2021-03" db="EMBL/GenBank/DDBJ databases">
        <title>Chromosome level genome of the anhydrobiotic midge Polypedilum vanderplanki.</title>
        <authorList>
            <person name="Yoshida Y."/>
            <person name="Kikawada T."/>
            <person name="Gusev O."/>
        </authorList>
    </citation>
    <scope>NUCLEOTIDE SEQUENCE</scope>
    <source>
        <strain evidence="1">NIAS01</strain>
        <tissue evidence="1">Whole body or cell culture</tissue>
    </source>
</reference>
<evidence type="ECO:0000313" key="2">
    <source>
        <dbReference type="Proteomes" id="UP001107558"/>
    </source>
</evidence>